<evidence type="ECO:0000313" key="4">
    <source>
        <dbReference type="Proteomes" id="UP000229459"/>
    </source>
</evidence>
<dbReference type="PANTHER" id="PTHR22946">
    <property type="entry name" value="DIENELACTONE HYDROLASE DOMAIN-CONTAINING PROTEIN-RELATED"/>
    <property type="match status" value="1"/>
</dbReference>
<sequence>MKTWLVVLLVILLLIILGSGGYFGYQYYQNNSQPKLVQQTPIPAPTPKPLEKFTFDNLSKRDYSGSAIEIREPLNADTAQEDGYNSNVFFFISDDKKVSGQINIPIPPTSNPEPEATDSAEMADTPAPTWVMPTNGKLPVIVMIRGFVDRDMYETGIGTSRAAGVLAANGYITLSLDFLGYGQSDPPMPSVSERQDTQEYDVWWERFNNPVQVLNLLASIKNLPQADPDKIGIWAHSNGGQIALSVLEISQKAYPTTLWAPVTKPFPFAILFFTDEFEDEGKALRAEVARLEKDYDVRQYSITDYLDRIIAPLQIHQGSADEAVPLKWSNEFVTKLKNLKKDYKYYTYPNADHNMAGSWNTVINRDLVFFEKYLYD</sequence>
<evidence type="ECO:0000313" key="3">
    <source>
        <dbReference type="EMBL" id="PIP53152.1"/>
    </source>
</evidence>
<dbReference type="GO" id="GO:0006508">
    <property type="term" value="P:proteolysis"/>
    <property type="evidence" value="ECO:0007669"/>
    <property type="project" value="InterPro"/>
</dbReference>
<dbReference type="AlphaFoldDB" id="A0A2H0B671"/>
<comment type="caution">
    <text evidence="3">The sequence shown here is derived from an EMBL/GenBank/DDBJ whole genome shotgun (WGS) entry which is preliminary data.</text>
</comment>
<dbReference type="EMBL" id="PCSR01000060">
    <property type="protein sequence ID" value="PIP53152.1"/>
    <property type="molecule type" value="Genomic_DNA"/>
</dbReference>
<dbReference type="InterPro" id="IPR001375">
    <property type="entry name" value="Peptidase_S9_cat"/>
</dbReference>
<dbReference type="InterPro" id="IPR029058">
    <property type="entry name" value="AB_hydrolase_fold"/>
</dbReference>
<dbReference type="GO" id="GO:0008236">
    <property type="term" value="F:serine-type peptidase activity"/>
    <property type="evidence" value="ECO:0007669"/>
    <property type="project" value="InterPro"/>
</dbReference>
<evidence type="ECO:0000256" key="1">
    <source>
        <dbReference type="SAM" id="MobiDB-lite"/>
    </source>
</evidence>
<organism evidence="3 4">
    <name type="scientific">Candidatus Beckwithbacteria bacterium CG23_combo_of_CG06-09_8_20_14_all_34_8</name>
    <dbReference type="NCBI Taxonomy" id="1974497"/>
    <lineage>
        <taxon>Bacteria</taxon>
        <taxon>Candidatus Beckwithiibacteriota</taxon>
    </lineage>
</organism>
<dbReference type="SUPFAM" id="SSF53474">
    <property type="entry name" value="alpha/beta-Hydrolases"/>
    <property type="match status" value="1"/>
</dbReference>
<dbReference type="InterPro" id="IPR050261">
    <property type="entry name" value="FrsA_esterase"/>
</dbReference>
<feature type="domain" description="Peptidase S9 prolyl oligopeptidase catalytic" evidence="2">
    <location>
        <begin position="220"/>
        <end position="374"/>
    </location>
</feature>
<feature type="region of interest" description="Disordered" evidence="1">
    <location>
        <begin position="106"/>
        <end position="128"/>
    </location>
</feature>
<name>A0A2H0B671_9BACT</name>
<dbReference type="Proteomes" id="UP000229459">
    <property type="component" value="Unassembled WGS sequence"/>
</dbReference>
<proteinExistence type="predicted"/>
<dbReference type="Gene3D" id="3.40.50.1820">
    <property type="entry name" value="alpha/beta hydrolase"/>
    <property type="match status" value="1"/>
</dbReference>
<reference evidence="3 4" key="1">
    <citation type="submission" date="2017-09" db="EMBL/GenBank/DDBJ databases">
        <title>Depth-based differentiation of microbial function through sediment-hosted aquifers and enrichment of novel symbionts in the deep terrestrial subsurface.</title>
        <authorList>
            <person name="Probst A.J."/>
            <person name="Ladd B."/>
            <person name="Jarett J.K."/>
            <person name="Geller-Mcgrath D.E."/>
            <person name="Sieber C.M."/>
            <person name="Emerson J.B."/>
            <person name="Anantharaman K."/>
            <person name="Thomas B.C."/>
            <person name="Malmstrom R."/>
            <person name="Stieglmeier M."/>
            <person name="Klingl A."/>
            <person name="Woyke T."/>
            <person name="Ryan C.M."/>
            <person name="Banfield J.F."/>
        </authorList>
    </citation>
    <scope>NUCLEOTIDE SEQUENCE [LARGE SCALE GENOMIC DNA]</scope>
    <source>
        <strain evidence="3">CG23_combo_of_CG06-09_8_20_14_all_34_8</strain>
    </source>
</reference>
<accession>A0A2H0B671</accession>
<protein>
    <recommendedName>
        <fullName evidence="2">Peptidase S9 prolyl oligopeptidase catalytic domain-containing protein</fullName>
    </recommendedName>
</protein>
<evidence type="ECO:0000259" key="2">
    <source>
        <dbReference type="Pfam" id="PF00326"/>
    </source>
</evidence>
<dbReference type="Pfam" id="PF00326">
    <property type="entry name" value="Peptidase_S9"/>
    <property type="match status" value="1"/>
</dbReference>
<gene>
    <name evidence="3" type="ORF">COX08_02585</name>
</gene>